<feature type="transmembrane region" description="Helical" evidence="7">
    <location>
        <begin position="231"/>
        <end position="250"/>
    </location>
</feature>
<feature type="transmembrane region" description="Helical" evidence="7">
    <location>
        <begin position="205"/>
        <end position="224"/>
    </location>
</feature>
<dbReference type="InterPro" id="IPR000731">
    <property type="entry name" value="SSD"/>
</dbReference>
<dbReference type="RefSeq" id="WP_214092260.1">
    <property type="nucleotide sequence ID" value="NZ_JAHCLR010000009.1"/>
</dbReference>
<accession>A0ABS5RGF8</accession>
<dbReference type="PANTHER" id="PTHR33406:SF6">
    <property type="entry name" value="MEMBRANE PROTEIN YDGH-RELATED"/>
    <property type="match status" value="1"/>
</dbReference>
<name>A0ABS5RGF8_9MYCO</name>
<evidence type="ECO:0000256" key="1">
    <source>
        <dbReference type="ARBA" id="ARBA00004651"/>
    </source>
</evidence>
<keyword evidence="4 7" id="KW-0812">Transmembrane</keyword>
<dbReference type="Pfam" id="PF03176">
    <property type="entry name" value="MMPL"/>
    <property type="match status" value="2"/>
</dbReference>
<proteinExistence type="inferred from homology"/>
<dbReference type="InterPro" id="IPR050545">
    <property type="entry name" value="Mycobact_MmpL"/>
</dbReference>
<keyword evidence="5 7" id="KW-1133">Transmembrane helix</keyword>
<evidence type="ECO:0000256" key="2">
    <source>
        <dbReference type="ARBA" id="ARBA00010157"/>
    </source>
</evidence>
<comment type="caution">
    <text evidence="9">The sequence shown here is derived from an EMBL/GenBank/DDBJ whole genome shotgun (WGS) entry which is preliminary data.</text>
</comment>
<evidence type="ECO:0000313" key="10">
    <source>
        <dbReference type="Proteomes" id="UP001519535"/>
    </source>
</evidence>
<protein>
    <submittedName>
        <fullName evidence="9">MMPL family transporter</fullName>
    </submittedName>
</protein>
<keyword evidence="10" id="KW-1185">Reference proteome</keyword>
<dbReference type="EMBL" id="JAHCLR010000009">
    <property type="protein sequence ID" value="MBS9533371.1"/>
    <property type="molecule type" value="Genomic_DNA"/>
</dbReference>
<dbReference type="Proteomes" id="UP001519535">
    <property type="component" value="Unassembled WGS sequence"/>
</dbReference>
<organism evidence="9 10">
    <name type="scientific">Mycolicibacter acidiphilus</name>
    <dbReference type="NCBI Taxonomy" id="2835306"/>
    <lineage>
        <taxon>Bacteria</taxon>
        <taxon>Bacillati</taxon>
        <taxon>Actinomycetota</taxon>
        <taxon>Actinomycetes</taxon>
        <taxon>Mycobacteriales</taxon>
        <taxon>Mycobacteriaceae</taxon>
        <taxon>Mycolicibacter</taxon>
    </lineage>
</organism>
<feature type="transmembrane region" description="Helical" evidence="7">
    <location>
        <begin position="337"/>
        <end position="365"/>
    </location>
</feature>
<feature type="transmembrane region" description="Helical" evidence="7">
    <location>
        <begin position="386"/>
        <end position="408"/>
    </location>
</feature>
<keyword evidence="3" id="KW-1003">Cell membrane</keyword>
<evidence type="ECO:0000259" key="8">
    <source>
        <dbReference type="PROSITE" id="PS50156"/>
    </source>
</evidence>
<dbReference type="PANTHER" id="PTHR33406">
    <property type="entry name" value="MEMBRANE PROTEIN MJ1562-RELATED"/>
    <property type="match status" value="1"/>
</dbReference>
<feature type="transmembrane region" description="Helical" evidence="7">
    <location>
        <begin position="21"/>
        <end position="48"/>
    </location>
</feature>
<evidence type="ECO:0000313" key="9">
    <source>
        <dbReference type="EMBL" id="MBS9533371.1"/>
    </source>
</evidence>
<feature type="transmembrane region" description="Helical" evidence="7">
    <location>
        <begin position="827"/>
        <end position="849"/>
    </location>
</feature>
<feature type="transmembrane region" description="Helical" evidence="7">
    <location>
        <begin position="870"/>
        <end position="894"/>
    </location>
</feature>
<gene>
    <name evidence="9" type="ORF">KIH27_07170</name>
</gene>
<dbReference type="Gene3D" id="1.20.1640.10">
    <property type="entry name" value="Multidrug efflux transporter AcrB transmembrane domain"/>
    <property type="match status" value="2"/>
</dbReference>
<keyword evidence="6 7" id="KW-0472">Membrane</keyword>
<feature type="domain" description="SSD" evidence="8">
    <location>
        <begin position="228"/>
        <end position="358"/>
    </location>
</feature>
<feature type="transmembrane region" description="Helical" evidence="7">
    <location>
        <begin position="773"/>
        <end position="791"/>
    </location>
</feature>
<feature type="transmembrane region" description="Helical" evidence="7">
    <location>
        <begin position="900"/>
        <end position="922"/>
    </location>
</feature>
<evidence type="ECO:0000256" key="4">
    <source>
        <dbReference type="ARBA" id="ARBA00022692"/>
    </source>
</evidence>
<sequence>MIKRIRAQIDKHHDPQVKRPFFAHMLRIFAVPIIIAWIVLTVIVNVFVPQLEVISEEHSAPLAPMDAPSMIASALVGENFQEYKSNSTVMMVVVGDEELGQPAHQYYDEIVKKLDADKDHVEHIQDFWSDRLTAAGVQSSDAKAAYVMLNLVGNQGMTEANESVEAVRKAIADTPAPPGVQAFVAGPAALTADLREIGDNSLVKITLFTIGAIAVMLLVVFRSFSAMLTQLFLTLLELICARGVVAFLGFHDVMGLTTFAVNIMVMLAIAAGTDYGIFLLGRYREARTAGEDRIEAYYTTVRSVTPVVLGSGLTIAGASAVLYFTRLPYFHTMGVPVSVGMIVVVAAALTLGPAMLVVVSSFGLLDAKKHQPGGFWRNAGVSVVRWPAPIMVASLAVVLVGLAALPGFKPGYDDRKYLPKETPVNVAYAAAEKHFSAARMAPDITMVTSDHDMRNPADMLVLDRVAKNIMRVVGIAMIQDITRPLGIPLQHSSIPFQLSVSNQLMIQNMETLKARIKDIDTISQQLNRDINLLNEMYEHMLKINDVTEDLATVTKDTVSVAEELRDHIADSLDFFRVFETYFHWEAHCYDIPMCFALQSTFESAETTDKLTEQLTLLSHDTTQLSEILPKVTALLPAVVDTMRIMRGLVLTVHSTFKAFIDQMEDLSSAQIMMGQSFDDSKNDDFFYLPAEAFDNPDFQTGLRLFMSPDGKSARFFVTHQTYPATSEGIARVEPERIAAQEALKQSSLADAKVYVGGMAALYEDMQSGAKYDLMIAIVASLTLIFLIMMMITRSLVAAVVILGTASSSIAASFGISVLLWQDIFGQHIYWVVMVLAVIVLLAVGSDYNLLLVSRFEEEIHAGLKTGYIRAMAGSGGVVTSAGMVFAATMGIMYFSDLKAIGMYGTTVAIGLLLDTFVVRAFLMPSIATLLGKWFWWPQVVRPYGPNTHIRGIAAHTPHDEQAADTDALDVAAVRRAAGTESPEA</sequence>
<evidence type="ECO:0000256" key="5">
    <source>
        <dbReference type="ARBA" id="ARBA00022989"/>
    </source>
</evidence>
<reference evidence="9 10" key="1">
    <citation type="submission" date="2021-05" db="EMBL/GenBank/DDBJ databases">
        <title>Mycobacterium acidophilum sp. nov., an extremely acid-tolerant member of the genus Mycobacterium.</title>
        <authorList>
            <person name="Xia J."/>
        </authorList>
    </citation>
    <scope>NUCLEOTIDE SEQUENCE [LARGE SCALE GENOMIC DNA]</scope>
    <source>
        <strain evidence="9 10">M1</strain>
    </source>
</reference>
<dbReference type="InterPro" id="IPR004869">
    <property type="entry name" value="MMPL_dom"/>
</dbReference>
<feature type="transmembrane region" description="Helical" evidence="7">
    <location>
        <begin position="256"/>
        <end position="280"/>
    </location>
</feature>
<evidence type="ECO:0000256" key="3">
    <source>
        <dbReference type="ARBA" id="ARBA00022475"/>
    </source>
</evidence>
<comment type="similarity">
    <text evidence="2">Belongs to the resistance-nodulation-cell division (RND) (TC 2.A.6) family. MmpL subfamily.</text>
</comment>
<evidence type="ECO:0000256" key="6">
    <source>
        <dbReference type="ARBA" id="ARBA00023136"/>
    </source>
</evidence>
<evidence type="ECO:0000256" key="7">
    <source>
        <dbReference type="SAM" id="Phobius"/>
    </source>
</evidence>
<feature type="domain" description="SSD" evidence="8">
    <location>
        <begin position="804"/>
        <end position="928"/>
    </location>
</feature>
<dbReference type="SUPFAM" id="SSF82866">
    <property type="entry name" value="Multidrug efflux transporter AcrB transmembrane domain"/>
    <property type="match status" value="2"/>
</dbReference>
<dbReference type="PROSITE" id="PS50156">
    <property type="entry name" value="SSD"/>
    <property type="match status" value="2"/>
</dbReference>
<feature type="transmembrane region" description="Helical" evidence="7">
    <location>
        <begin position="798"/>
        <end position="821"/>
    </location>
</feature>
<comment type="subcellular location">
    <subcellularLocation>
        <location evidence="1">Cell membrane</location>
        <topology evidence="1">Multi-pass membrane protein</topology>
    </subcellularLocation>
</comment>
<feature type="transmembrane region" description="Helical" evidence="7">
    <location>
        <begin position="301"/>
        <end position="325"/>
    </location>
</feature>